<name>X1IKJ7_9ZZZZ</name>
<dbReference type="EMBL" id="BARU01016063">
    <property type="protein sequence ID" value="GAH58068.1"/>
    <property type="molecule type" value="Genomic_DNA"/>
</dbReference>
<sequence>TVKARLDNLKERGMIRKPIVLYKPETLGLERKHVLVEVSSKESIKLLEDSCDTH</sequence>
<protein>
    <submittedName>
        <fullName evidence="1">Uncharacterized protein</fullName>
    </submittedName>
</protein>
<feature type="non-terminal residue" evidence="1">
    <location>
        <position position="1"/>
    </location>
</feature>
<comment type="caution">
    <text evidence="1">The sequence shown here is derived from an EMBL/GenBank/DDBJ whole genome shotgun (WGS) entry which is preliminary data.</text>
</comment>
<feature type="non-terminal residue" evidence="1">
    <location>
        <position position="54"/>
    </location>
</feature>
<reference evidence="1" key="1">
    <citation type="journal article" date="2014" name="Front. Microbiol.">
        <title>High frequency of phylogenetically diverse reductive dehalogenase-homologous genes in deep subseafloor sedimentary metagenomes.</title>
        <authorList>
            <person name="Kawai M."/>
            <person name="Futagami T."/>
            <person name="Toyoda A."/>
            <person name="Takaki Y."/>
            <person name="Nishi S."/>
            <person name="Hori S."/>
            <person name="Arai W."/>
            <person name="Tsubouchi T."/>
            <person name="Morono Y."/>
            <person name="Uchiyama I."/>
            <person name="Ito T."/>
            <person name="Fujiyama A."/>
            <person name="Inagaki F."/>
            <person name="Takami H."/>
        </authorList>
    </citation>
    <scope>NUCLEOTIDE SEQUENCE</scope>
    <source>
        <strain evidence="1">Expedition CK06-06</strain>
    </source>
</reference>
<evidence type="ECO:0000313" key="1">
    <source>
        <dbReference type="EMBL" id="GAH58068.1"/>
    </source>
</evidence>
<dbReference type="AlphaFoldDB" id="X1IKJ7"/>
<accession>X1IKJ7</accession>
<proteinExistence type="predicted"/>
<gene>
    <name evidence="1" type="ORF">S03H2_27103</name>
</gene>
<organism evidence="1">
    <name type="scientific">marine sediment metagenome</name>
    <dbReference type="NCBI Taxonomy" id="412755"/>
    <lineage>
        <taxon>unclassified sequences</taxon>
        <taxon>metagenomes</taxon>
        <taxon>ecological metagenomes</taxon>
    </lineage>
</organism>